<dbReference type="Gene3D" id="3.30.420.10">
    <property type="entry name" value="Ribonuclease H-like superfamily/Ribonuclease H"/>
    <property type="match status" value="1"/>
</dbReference>
<proteinExistence type="predicted"/>
<protein>
    <recommendedName>
        <fullName evidence="1">Integrase catalytic domain-containing protein</fullName>
    </recommendedName>
</protein>
<dbReference type="PANTHER" id="PTHR37984">
    <property type="entry name" value="PROTEIN CBG26694"/>
    <property type="match status" value="1"/>
</dbReference>
<sequence>MDDRAIRLFTIAVGLPRGNGQVERLNKTVLDALATMGTRTVLDALATMGTRTTSNNWDSNIVKIQQGINSTKHRITKATPSELLLGYKLQTDNDMPDSVAENEELINVTKLRKEAAQRLERNRLKQDLLFNKKRKAPKMFQVSDLVLTKVTSVPGNHKSKKLLPKFRDPSRVVEILPNDRYRVKEDRNTTRSSRPYEGVVGLESLKYFKFHDN</sequence>
<feature type="domain" description="Integrase catalytic" evidence="1">
    <location>
        <begin position="1"/>
        <end position="88"/>
    </location>
</feature>
<dbReference type="GO" id="GO:0015074">
    <property type="term" value="P:DNA integration"/>
    <property type="evidence" value="ECO:0007669"/>
    <property type="project" value="InterPro"/>
</dbReference>
<dbReference type="InterPro" id="IPR012337">
    <property type="entry name" value="RNaseH-like_sf"/>
</dbReference>
<comment type="caution">
    <text evidence="2">The sequence shown here is derived from an EMBL/GenBank/DDBJ whole genome shotgun (WGS) entry which is preliminary data.</text>
</comment>
<evidence type="ECO:0000313" key="2">
    <source>
        <dbReference type="EMBL" id="KAK9739703.1"/>
    </source>
</evidence>
<dbReference type="GO" id="GO:0003676">
    <property type="term" value="F:nucleic acid binding"/>
    <property type="evidence" value="ECO:0007669"/>
    <property type="project" value="InterPro"/>
</dbReference>
<dbReference type="EMBL" id="JASPKY010000071">
    <property type="protein sequence ID" value="KAK9739703.1"/>
    <property type="molecule type" value="Genomic_DNA"/>
</dbReference>
<reference evidence="2 3" key="1">
    <citation type="journal article" date="2024" name="BMC Genomics">
        <title>De novo assembly and annotation of Popillia japonica's genome with initial clues to its potential as an invasive pest.</title>
        <authorList>
            <person name="Cucini C."/>
            <person name="Boschi S."/>
            <person name="Funari R."/>
            <person name="Cardaioli E."/>
            <person name="Iannotti N."/>
            <person name="Marturano G."/>
            <person name="Paoli F."/>
            <person name="Bruttini M."/>
            <person name="Carapelli A."/>
            <person name="Frati F."/>
            <person name="Nardi F."/>
        </authorList>
    </citation>
    <scope>NUCLEOTIDE SEQUENCE [LARGE SCALE GENOMIC DNA]</scope>
    <source>
        <strain evidence="2">DMR45628</strain>
    </source>
</reference>
<dbReference type="Proteomes" id="UP001458880">
    <property type="component" value="Unassembled WGS sequence"/>
</dbReference>
<evidence type="ECO:0000313" key="3">
    <source>
        <dbReference type="Proteomes" id="UP001458880"/>
    </source>
</evidence>
<accession>A0AAW1M0Y2</accession>
<dbReference type="PROSITE" id="PS50994">
    <property type="entry name" value="INTEGRASE"/>
    <property type="match status" value="1"/>
</dbReference>
<dbReference type="PANTHER" id="PTHR37984:SF5">
    <property type="entry name" value="PROTEIN NYNRIN-LIKE"/>
    <property type="match status" value="1"/>
</dbReference>
<organism evidence="2 3">
    <name type="scientific">Popillia japonica</name>
    <name type="common">Japanese beetle</name>
    <dbReference type="NCBI Taxonomy" id="7064"/>
    <lineage>
        <taxon>Eukaryota</taxon>
        <taxon>Metazoa</taxon>
        <taxon>Ecdysozoa</taxon>
        <taxon>Arthropoda</taxon>
        <taxon>Hexapoda</taxon>
        <taxon>Insecta</taxon>
        <taxon>Pterygota</taxon>
        <taxon>Neoptera</taxon>
        <taxon>Endopterygota</taxon>
        <taxon>Coleoptera</taxon>
        <taxon>Polyphaga</taxon>
        <taxon>Scarabaeiformia</taxon>
        <taxon>Scarabaeidae</taxon>
        <taxon>Rutelinae</taxon>
        <taxon>Popillia</taxon>
    </lineage>
</organism>
<keyword evidence="3" id="KW-1185">Reference proteome</keyword>
<dbReference type="InterPro" id="IPR001584">
    <property type="entry name" value="Integrase_cat-core"/>
</dbReference>
<name>A0AAW1M0Y2_POPJA</name>
<dbReference type="AlphaFoldDB" id="A0AAW1M0Y2"/>
<dbReference type="InterPro" id="IPR036397">
    <property type="entry name" value="RNaseH_sf"/>
</dbReference>
<gene>
    <name evidence="2" type="ORF">QE152_g8781</name>
</gene>
<evidence type="ECO:0000259" key="1">
    <source>
        <dbReference type="PROSITE" id="PS50994"/>
    </source>
</evidence>
<dbReference type="SUPFAM" id="SSF53098">
    <property type="entry name" value="Ribonuclease H-like"/>
    <property type="match status" value="1"/>
</dbReference>
<dbReference type="InterPro" id="IPR050951">
    <property type="entry name" value="Retrovirus_Pol_polyprotein"/>
</dbReference>